<dbReference type="GO" id="GO:0016747">
    <property type="term" value="F:acyltransferase activity, transferring groups other than amino-acyl groups"/>
    <property type="evidence" value="ECO:0007669"/>
    <property type="project" value="InterPro"/>
</dbReference>
<evidence type="ECO:0000313" key="5">
    <source>
        <dbReference type="Proteomes" id="UP000253740"/>
    </source>
</evidence>
<accession>A0A0K8QP62</accession>
<protein>
    <submittedName>
        <fullName evidence="4">Acetyltransferase (GNAT) family protein</fullName>
    </submittedName>
</protein>
<proteinExistence type="predicted"/>
<evidence type="ECO:0000313" key="4">
    <source>
        <dbReference type="EMBL" id="GAP66669.1"/>
    </source>
</evidence>
<feature type="domain" description="N-acetyltransferase" evidence="3">
    <location>
        <begin position="10"/>
        <end position="148"/>
    </location>
</feature>
<dbReference type="InterPro" id="IPR000182">
    <property type="entry name" value="GNAT_dom"/>
</dbReference>
<evidence type="ECO:0000256" key="1">
    <source>
        <dbReference type="ARBA" id="ARBA00022679"/>
    </source>
</evidence>
<evidence type="ECO:0000256" key="2">
    <source>
        <dbReference type="ARBA" id="ARBA00023315"/>
    </source>
</evidence>
<keyword evidence="2" id="KW-0012">Acyltransferase</keyword>
<dbReference type="SUPFAM" id="SSF55729">
    <property type="entry name" value="Acyl-CoA N-acyltransferases (Nat)"/>
    <property type="match status" value="1"/>
</dbReference>
<dbReference type="Proteomes" id="UP000253740">
    <property type="component" value="Unassembled WGS sequence"/>
</dbReference>
<dbReference type="OrthoDB" id="9799601at2"/>
<keyword evidence="5" id="KW-1185">Reference proteome</keyword>
<dbReference type="PANTHER" id="PTHR43877">
    <property type="entry name" value="AMINOALKYLPHOSPHONATE N-ACETYLTRANSFERASE-RELATED-RELATED"/>
    <property type="match status" value="1"/>
</dbReference>
<gene>
    <name evidence="4" type="ORF">MBSD_n1980</name>
</gene>
<name>A0A0K8QP62_9GAMM</name>
<sequence length="148" mass="16637">MNPSREAPSVIVRAETDEQIQATCAVMRQLRPHLDPANYLATVRALMASDGYRLAALVEDGAVRAVAGYRFLTMLYCGRILSVDDLVADERVRSRGYGSRLLNWLKDEARAAGCAELQLISRVTREGAHRFYFREGLGIECFHFRMAL</sequence>
<dbReference type="InterPro" id="IPR016181">
    <property type="entry name" value="Acyl_CoA_acyltransferase"/>
</dbReference>
<dbReference type="PANTHER" id="PTHR43877:SF2">
    <property type="entry name" value="AMINOALKYLPHOSPHONATE N-ACETYLTRANSFERASE-RELATED"/>
    <property type="match status" value="1"/>
</dbReference>
<dbReference type="EMBL" id="DF970223">
    <property type="protein sequence ID" value="GAP66669.1"/>
    <property type="molecule type" value="Genomic_DNA"/>
</dbReference>
<keyword evidence="1 4" id="KW-0808">Transferase</keyword>
<organism evidence="4">
    <name type="scientific">Mizugakiibacter sediminis</name>
    <dbReference type="NCBI Taxonomy" id="1475481"/>
    <lineage>
        <taxon>Bacteria</taxon>
        <taxon>Pseudomonadati</taxon>
        <taxon>Pseudomonadota</taxon>
        <taxon>Gammaproteobacteria</taxon>
        <taxon>Lysobacterales</taxon>
        <taxon>Rhodanobacteraceae</taxon>
        <taxon>Mizugakiibacter</taxon>
    </lineage>
</organism>
<dbReference type="STRING" id="1475481.GCA_000953855_02022"/>
<dbReference type="Gene3D" id="3.40.630.30">
    <property type="match status" value="1"/>
</dbReference>
<dbReference type="AlphaFoldDB" id="A0A0K8QP62"/>
<dbReference type="InterPro" id="IPR050832">
    <property type="entry name" value="Bact_Acetyltransf"/>
</dbReference>
<dbReference type="CDD" id="cd04301">
    <property type="entry name" value="NAT_SF"/>
    <property type="match status" value="1"/>
</dbReference>
<reference evidence="4" key="1">
    <citation type="submission" date="2015-08" db="EMBL/GenBank/DDBJ databases">
        <title>Complete DNA Sequence of Pseudomonas syringae pv. actinidiae, the Causal Agent of Kiwifruit Canker Disease.</title>
        <authorList>
            <person name="Rikkerink E.H.A."/>
            <person name="Fineran P.C."/>
        </authorList>
    </citation>
    <scope>NUCLEOTIDE SEQUENCE</scope>
    <source>
        <strain evidence="4">SkMP5</strain>
    </source>
</reference>
<evidence type="ECO:0000259" key="3">
    <source>
        <dbReference type="PROSITE" id="PS51186"/>
    </source>
</evidence>
<dbReference type="Pfam" id="PF00583">
    <property type="entry name" value="Acetyltransf_1"/>
    <property type="match status" value="1"/>
</dbReference>
<dbReference type="PROSITE" id="PS51186">
    <property type="entry name" value="GNAT"/>
    <property type="match status" value="1"/>
</dbReference>